<dbReference type="GO" id="GO:0004622">
    <property type="term" value="F:phosphatidylcholine lysophospholipase activity"/>
    <property type="evidence" value="ECO:0007669"/>
    <property type="project" value="TreeGrafter"/>
</dbReference>
<evidence type="ECO:0000313" key="4">
    <source>
        <dbReference type="Proteomes" id="UP000036045"/>
    </source>
</evidence>
<organism evidence="3 4">
    <name type="scientific">Niallia circulans</name>
    <name type="common">Bacillus circulans</name>
    <dbReference type="NCBI Taxonomy" id="1397"/>
    <lineage>
        <taxon>Bacteria</taxon>
        <taxon>Bacillati</taxon>
        <taxon>Bacillota</taxon>
        <taxon>Bacilli</taxon>
        <taxon>Bacillales</taxon>
        <taxon>Bacillaceae</taxon>
        <taxon>Niallia</taxon>
    </lineage>
</organism>
<dbReference type="InterPro" id="IPR013830">
    <property type="entry name" value="SGNH_hydro"/>
</dbReference>
<dbReference type="Gene3D" id="2.60.120.260">
    <property type="entry name" value="Galactose-binding domain-like"/>
    <property type="match status" value="1"/>
</dbReference>
<dbReference type="InterPro" id="IPR051532">
    <property type="entry name" value="Ester_Hydrolysis_Enzymes"/>
</dbReference>
<protein>
    <recommendedName>
        <fullName evidence="2">SGNH hydrolase-type esterase domain-containing protein</fullName>
    </recommendedName>
</protein>
<dbReference type="PATRIC" id="fig|1397.4.peg.1897"/>
<evidence type="ECO:0000259" key="2">
    <source>
        <dbReference type="Pfam" id="PF13472"/>
    </source>
</evidence>
<dbReference type="OrthoDB" id="8233337at2"/>
<dbReference type="Pfam" id="PF13472">
    <property type="entry name" value="Lipase_GDSL_2"/>
    <property type="match status" value="1"/>
</dbReference>
<evidence type="ECO:0000313" key="3">
    <source>
        <dbReference type="EMBL" id="KLV27907.1"/>
    </source>
</evidence>
<proteinExistence type="predicted"/>
<evidence type="ECO:0000256" key="1">
    <source>
        <dbReference type="SAM" id="Phobius"/>
    </source>
</evidence>
<name>A0A0J1IPM8_NIACI</name>
<dbReference type="Proteomes" id="UP000036045">
    <property type="component" value="Unassembled WGS sequence"/>
</dbReference>
<dbReference type="EMBL" id="LDPH01000002">
    <property type="protein sequence ID" value="KLV27907.1"/>
    <property type="molecule type" value="Genomic_DNA"/>
</dbReference>
<keyword evidence="1" id="KW-1133">Transmembrane helix</keyword>
<dbReference type="SUPFAM" id="SSF52266">
    <property type="entry name" value="SGNH hydrolase"/>
    <property type="match status" value="1"/>
</dbReference>
<reference evidence="3 4" key="1">
    <citation type="submission" date="2015-05" db="EMBL/GenBank/DDBJ databases">
        <title>Whole genome sequence and identification of bacterial endophytes from Costus igneus.</title>
        <authorList>
            <person name="Lee Y.P."/>
            <person name="Gan H.M."/>
            <person name="Eng W."/>
            <person name="Wheatley M.S."/>
            <person name="Caraballo A."/>
            <person name="Polter S."/>
            <person name="Savka M.A."/>
            <person name="Hudson A.O."/>
        </authorList>
    </citation>
    <scope>NUCLEOTIDE SEQUENCE [LARGE SCALE GENOMIC DNA]</scope>
    <source>
        <strain evidence="3 4">RIT379</strain>
    </source>
</reference>
<dbReference type="PANTHER" id="PTHR30383:SF5">
    <property type="entry name" value="SGNH HYDROLASE-TYPE ESTERASE DOMAIN-CONTAINING PROTEIN"/>
    <property type="match status" value="1"/>
</dbReference>
<feature type="transmembrane region" description="Helical" evidence="1">
    <location>
        <begin position="7"/>
        <end position="25"/>
    </location>
</feature>
<dbReference type="PANTHER" id="PTHR30383">
    <property type="entry name" value="THIOESTERASE 1/PROTEASE 1/LYSOPHOSPHOLIPASE L1"/>
    <property type="match status" value="1"/>
</dbReference>
<accession>A0A0J1IPM8</accession>
<dbReference type="CDD" id="cd00229">
    <property type="entry name" value="SGNH_hydrolase"/>
    <property type="match status" value="1"/>
</dbReference>
<keyword evidence="1" id="KW-0472">Membrane</keyword>
<feature type="domain" description="SGNH hydrolase-type esterase" evidence="2">
    <location>
        <begin position="49"/>
        <end position="206"/>
    </location>
</feature>
<keyword evidence="4" id="KW-1185">Reference proteome</keyword>
<dbReference type="InterPro" id="IPR036514">
    <property type="entry name" value="SGNH_hydro_sf"/>
</dbReference>
<keyword evidence="1" id="KW-0812">Transmembrane</keyword>
<sequence length="357" mass="41214">MKKGLKYFIYSLIFIVITSMAYALVHSEQPKRNVYKKITDGKQVNYLIVGDSIGRSSGASNNHRKWFHLMERSLTEKYGGSFKKQLVVQSGATAFEGLYKLKNSLSKNIDLVFIVFGENDRKYMDDKQFYFFYQSLLEEVVLRYPDAELITITESSLDNEDFVNVIKQISKNFYATNIDMRIPFRESRLSTERLTNDLVHPNDYGYYLYAQEVVNTLQKAIHDKKKVLTSTIPVNEVSSLKMKTSYPIDSIDPSFRKKDGYYTSGKIGANIEYHFSGSFLGVNVIRSEKGGMMDVFIDNNYVTTISTWWPFKKERSLYVTSGLKNTDHKVTFQISAHKSRYNITDQHLIQISSIITN</sequence>
<dbReference type="Gene3D" id="3.40.50.1110">
    <property type="entry name" value="SGNH hydrolase"/>
    <property type="match status" value="1"/>
</dbReference>
<dbReference type="AlphaFoldDB" id="A0A0J1IPM8"/>
<dbReference type="RefSeq" id="WP_047940461.1">
    <property type="nucleotide sequence ID" value="NZ_JARTLH010000035.1"/>
</dbReference>
<gene>
    <name evidence="3" type="ORF">ABW02_03150</name>
</gene>
<comment type="caution">
    <text evidence="3">The sequence shown here is derived from an EMBL/GenBank/DDBJ whole genome shotgun (WGS) entry which is preliminary data.</text>
</comment>